<dbReference type="AlphaFoldDB" id="A0A9N9Q3L5"/>
<name>A0A9N9Q3L5_9HELO</name>
<proteinExistence type="predicted"/>
<dbReference type="EMBL" id="CAJVRM010000083">
    <property type="protein sequence ID" value="CAG8973919.1"/>
    <property type="molecule type" value="Genomic_DNA"/>
</dbReference>
<evidence type="ECO:0000313" key="1">
    <source>
        <dbReference type="EMBL" id="CAG8973919.1"/>
    </source>
</evidence>
<organism evidence="1 2">
    <name type="scientific">Hymenoscyphus albidus</name>
    <dbReference type="NCBI Taxonomy" id="595503"/>
    <lineage>
        <taxon>Eukaryota</taxon>
        <taxon>Fungi</taxon>
        <taxon>Dikarya</taxon>
        <taxon>Ascomycota</taxon>
        <taxon>Pezizomycotina</taxon>
        <taxon>Leotiomycetes</taxon>
        <taxon>Helotiales</taxon>
        <taxon>Helotiaceae</taxon>
        <taxon>Hymenoscyphus</taxon>
    </lineage>
</organism>
<dbReference type="Proteomes" id="UP000701801">
    <property type="component" value="Unassembled WGS sequence"/>
</dbReference>
<evidence type="ECO:0000313" key="2">
    <source>
        <dbReference type="Proteomes" id="UP000701801"/>
    </source>
</evidence>
<gene>
    <name evidence="1" type="ORF">HYALB_00003697</name>
</gene>
<keyword evidence="2" id="KW-1185">Reference proteome</keyword>
<sequence>MVKNGAQEQLSAGEKGLLYVPSSLQRLSCGHEGVEGLKDFEKVWWVLVGRGGEARRNIEKVMEEEFGRGRFSSRGRHSWPQATTRIIHDPMPTRIQAVALLKAWELINSDPKSAYEVMKSTKNYRHLFLSLKVIL</sequence>
<reference evidence="1" key="1">
    <citation type="submission" date="2021-07" db="EMBL/GenBank/DDBJ databases">
        <authorList>
            <person name="Durling M."/>
        </authorList>
    </citation>
    <scope>NUCLEOTIDE SEQUENCE</scope>
</reference>
<protein>
    <submittedName>
        <fullName evidence="1">Uncharacterized protein</fullName>
    </submittedName>
</protein>
<accession>A0A9N9Q3L5</accession>
<comment type="caution">
    <text evidence="1">The sequence shown here is derived from an EMBL/GenBank/DDBJ whole genome shotgun (WGS) entry which is preliminary data.</text>
</comment>